<gene>
    <name evidence="2" type="ORF">GIB67_001989</name>
</gene>
<dbReference type="Proteomes" id="UP000541444">
    <property type="component" value="Unassembled WGS sequence"/>
</dbReference>
<evidence type="ECO:0000256" key="1">
    <source>
        <dbReference type="SAM" id="MobiDB-lite"/>
    </source>
</evidence>
<comment type="caution">
    <text evidence="2">The sequence shown here is derived from an EMBL/GenBank/DDBJ whole genome shotgun (WGS) entry which is preliminary data.</text>
</comment>
<accession>A0A7J7M9Z1</accession>
<sequence>MMKRKKWSEAEEETLIRKYSQLQTSKTLTKLKTREKKFQPIADHVNSLHHHQDLISFPFCWSWRDVSIKVQNMRHQYIGVKQKIRVSDDEFNWVDGEDHWVNFSKYKEVFGDVDLDVVSIRDNGGYDEEEEMGSSENGEKRDLGLGLRRGKRLRRNGGMGFVGNQILELRDVLGRREEWRREREFGREEEMARREERGLERGHKRELWWKEREERMEMREFELEERWRMWERRELERRVRVEREFEEDRRQWLMRREEKREEEEMVWRERMLSLQIEHEKQMMQMHADACRNQMQVVGVLARLVCQFLGSGDEELAVLSPQDMQNLHHSGGLVSENGKSDLNSNSHFM</sequence>
<evidence type="ECO:0000313" key="2">
    <source>
        <dbReference type="EMBL" id="KAF6151706.1"/>
    </source>
</evidence>
<dbReference type="PANTHER" id="PTHR37076:SF3">
    <property type="entry name" value="STRESS RESPONSE PROTEIN NST1-LIKE"/>
    <property type="match status" value="1"/>
</dbReference>
<keyword evidence="3" id="KW-1185">Reference proteome</keyword>
<dbReference type="PANTHER" id="PTHR37076">
    <property type="entry name" value="HISTONE-LYSINE N-METHYLTRANSFERASE, H3 LYSINE-79 SPECIFIC-LIKE-RELATED"/>
    <property type="match status" value="1"/>
</dbReference>
<name>A0A7J7M9Z1_9MAGN</name>
<dbReference type="OrthoDB" id="1725125at2759"/>
<feature type="region of interest" description="Disordered" evidence="1">
    <location>
        <begin position="328"/>
        <end position="348"/>
    </location>
</feature>
<reference evidence="2 3" key="1">
    <citation type="journal article" date="2020" name="IScience">
        <title>Genome Sequencing of the Endangered Kingdonia uniflora (Circaeasteraceae, Ranunculales) Reveals Potential Mechanisms of Evolutionary Specialization.</title>
        <authorList>
            <person name="Sun Y."/>
            <person name="Deng T."/>
            <person name="Zhang A."/>
            <person name="Moore M.J."/>
            <person name="Landis J.B."/>
            <person name="Lin N."/>
            <person name="Zhang H."/>
            <person name="Zhang X."/>
            <person name="Huang J."/>
            <person name="Zhang X."/>
            <person name="Sun H."/>
            <person name="Wang H."/>
        </authorList>
    </citation>
    <scope>NUCLEOTIDE SEQUENCE [LARGE SCALE GENOMIC DNA]</scope>
    <source>
        <strain evidence="2">TB1705</strain>
        <tissue evidence="2">Leaf</tissue>
    </source>
</reference>
<dbReference type="EMBL" id="JACGCM010001662">
    <property type="protein sequence ID" value="KAF6151706.1"/>
    <property type="molecule type" value="Genomic_DNA"/>
</dbReference>
<dbReference type="AlphaFoldDB" id="A0A7J7M9Z1"/>
<proteinExistence type="predicted"/>
<feature type="compositionally biased region" description="Polar residues" evidence="1">
    <location>
        <begin position="339"/>
        <end position="348"/>
    </location>
</feature>
<protein>
    <submittedName>
        <fullName evidence="2">Uncharacterized protein</fullName>
    </submittedName>
</protein>
<evidence type="ECO:0000313" key="3">
    <source>
        <dbReference type="Proteomes" id="UP000541444"/>
    </source>
</evidence>
<organism evidence="2 3">
    <name type="scientific">Kingdonia uniflora</name>
    <dbReference type="NCBI Taxonomy" id="39325"/>
    <lineage>
        <taxon>Eukaryota</taxon>
        <taxon>Viridiplantae</taxon>
        <taxon>Streptophyta</taxon>
        <taxon>Embryophyta</taxon>
        <taxon>Tracheophyta</taxon>
        <taxon>Spermatophyta</taxon>
        <taxon>Magnoliopsida</taxon>
        <taxon>Ranunculales</taxon>
        <taxon>Circaeasteraceae</taxon>
        <taxon>Kingdonia</taxon>
    </lineage>
</organism>